<gene>
    <name evidence="6" type="ordered locus">PSHAa0427</name>
</gene>
<dbReference type="Gene3D" id="3.40.190.290">
    <property type="match status" value="1"/>
</dbReference>
<name>Q3IEH3_PSET1</name>
<keyword evidence="2" id="KW-0805">Transcription regulation</keyword>
<protein>
    <submittedName>
        <fullName evidence="6">Transcriptional activator for lysine biosynthesis (LysR family)</fullName>
    </submittedName>
</protein>
<proteinExistence type="inferred from homology"/>
<dbReference type="PANTHER" id="PTHR30427:SF1">
    <property type="entry name" value="TRANSCRIPTIONAL ACTIVATOR PROTEIN LYSR"/>
    <property type="match status" value="1"/>
</dbReference>
<evidence type="ECO:0000313" key="7">
    <source>
        <dbReference type="Proteomes" id="UP000006843"/>
    </source>
</evidence>
<dbReference type="InterPro" id="IPR036390">
    <property type="entry name" value="WH_DNA-bd_sf"/>
</dbReference>
<keyword evidence="4" id="KW-0804">Transcription</keyword>
<dbReference type="PANTHER" id="PTHR30427">
    <property type="entry name" value="TRANSCRIPTIONAL ACTIVATOR PROTEIN LYSR"/>
    <property type="match status" value="1"/>
</dbReference>
<dbReference type="HOGENOM" id="CLU_039613_6_3_6"/>
<dbReference type="Gene3D" id="1.10.10.10">
    <property type="entry name" value="Winged helix-like DNA-binding domain superfamily/Winged helix DNA-binding domain"/>
    <property type="match status" value="1"/>
</dbReference>
<evidence type="ECO:0000313" key="6">
    <source>
        <dbReference type="EMBL" id="CAI85525.1"/>
    </source>
</evidence>
<dbReference type="SUPFAM" id="SSF46785">
    <property type="entry name" value="Winged helix' DNA-binding domain"/>
    <property type="match status" value="1"/>
</dbReference>
<evidence type="ECO:0000259" key="5">
    <source>
        <dbReference type="PROSITE" id="PS50931"/>
    </source>
</evidence>
<evidence type="ECO:0000256" key="1">
    <source>
        <dbReference type="ARBA" id="ARBA00009437"/>
    </source>
</evidence>
<accession>Q3IEH3</accession>
<dbReference type="eggNOG" id="COG0583">
    <property type="taxonomic scope" value="Bacteria"/>
</dbReference>
<dbReference type="Pfam" id="PF00126">
    <property type="entry name" value="HTH_1"/>
    <property type="match status" value="1"/>
</dbReference>
<dbReference type="SUPFAM" id="SSF53850">
    <property type="entry name" value="Periplasmic binding protein-like II"/>
    <property type="match status" value="1"/>
</dbReference>
<evidence type="ECO:0000256" key="2">
    <source>
        <dbReference type="ARBA" id="ARBA00023015"/>
    </source>
</evidence>
<dbReference type="GO" id="GO:0043565">
    <property type="term" value="F:sequence-specific DNA binding"/>
    <property type="evidence" value="ECO:0007669"/>
    <property type="project" value="TreeGrafter"/>
</dbReference>
<reference evidence="6 7" key="1">
    <citation type="journal article" date="2005" name="Genome Res.">
        <title>Coping with cold: the genome of the versatile marine Antarctica bacterium Pseudoalteromonas haloplanktis TAC125.</title>
        <authorList>
            <person name="Medigue C."/>
            <person name="Krin E."/>
            <person name="Pascal G."/>
            <person name="Barbe V."/>
            <person name="Bernsel A."/>
            <person name="Bertin P."/>
            <person name="Cheung F."/>
            <person name="Cruveiller S."/>
            <person name="Damico S."/>
            <person name="Duilio A."/>
            <person name="Fang G."/>
            <person name="Feller G."/>
            <person name="Mangenot S."/>
            <person name="Marino G."/>
            <person name="Nilsson J."/>
            <person name="Parilli E."/>
            <person name="Rocha E."/>
            <person name="Rouy Z."/>
            <person name="Sekowska A."/>
            <person name="Tutino M.L."/>
            <person name="Vallenet D."/>
            <person name="von Heijne G."/>
            <person name="Danchin A."/>
        </authorList>
    </citation>
    <scope>NUCLEOTIDE SEQUENCE [LARGE SCALE GENOMIC DNA]</scope>
    <source>
        <strain evidence="7">TAC 125</strain>
    </source>
</reference>
<dbReference type="Pfam" id="PF03466">
    <property type="entry name" value="LysR_substrate"/>
    <property type="match status" value="1"/>
</dbReference>
<dbReference type="PROSITE" id="PS50931">
    <property type="entry name" value="HTH_LYSR"/>
    <property type="match status" value="1"/>
</dbReference>
<keyword evidence="7" id="KW-1185">Reference proteome</keyword>
<dbReference type="CDD" id="cd08415">
    <property type="entry name" value="PBP2_LysR_opines_like"/>
    <property type="match status" value="1"/>
</dbReference>
<dbReference type="KEGG" id="pha:PSHAa0427"/>
<dbReference type="STRING" id="326442.PSHAa0427"/>
<dbReference type="InterPro" id="IPR000847">
    <property type="entry name" value="LysR_HTH_N"/>
</dbReference>
<dbReference type="GO" id="GO:0003700">
    <property type="term" value="F:DNA-binding transcription factor activity"/>
    <property type="evidence" value="ECO:0007669"/>
    <property type="project" value="InterPro"/>
</dbReference>
<evidence type="ECO:0000256" key="3">
    <source>
        <dbReference type="ARBA" id="ARBA00023125"/>
    </source>
</evidence>
<feature type="domain" description="HTH lysR-type" evidence="5">
    <location>
        <begin position="8"/>
        <end position="65"/>
    </location>
</feature>
<dbReference type="AlphaFoldDB" id="Q3IEH3"/>
<dbReference type="PRINTS" id="PR00039">
    <property type="entry name" value="HTHLYSR"/>
</dbReference>
<dbReference type="InterPro" id="IPR005119">
    <property type="entry name" value="LysR_subst-bd"/>
</dbReference>
<sequence>MQQNQQKITLNSLEAFDAVIKTGSATGAAKLLGLTQPGISRLIAQLESKVGFSLFYREKARLFPTDEAVALHKQVETSLASVYRVEQLAKNIHQSHVGHLNIVAPSSFVAGPLAEAVASFLKDHPNVKINLDSHSPARACELVANKAFDCGFIQLPENHDNLLCEPIISSNLVCAVSSSHPFASARELQPEDLRDESLVLLGQGRHSRRRIEHAFLQSNVRLKVRVETHTVPTACTLAKHGVGISIVNKLIAQQFQNDDLKLIPFKPEIEIVYGFITSTSAPMNRLTQTFYNHCKVHFSQFMDSCGLSEK</sequence>
<dbReference type="EMBL" id="CR954246">
    <property type="protein sequence ID" value="CAI85525.1"/>
    <property type="molecule type" value="Genomic_DNA"/>
</dbReference>
<comment type="similarity">
    <text evidence="1">Belongs to the LysR transcriptional regulatory family.</text>
</comment>
<organism evidence="6 7">
    <name type="scientific">Pseudoalteromonas translucida (strain TAC 125)</name>
    <dbReference type="NCBI Taxonomy" id="326442"/>
    <lineage>
        <taxon>Bacteria</taxon>
        <taxon>Pseudomonadati</taxon>
        <taxon>Pseudomonadota</taxon>
        <taxon>Gammaproteobacteria</taxon>
        <taxon>Alteromonadales</taxon>
        <taxon>Pseudoalteromonadaceae</taxon>
        <taxon>Pseudoalteromonas</taxon>
    </lineage>
</organism>
<dbReference type="Proteomes" id="UP000006843">
    <property type="component" value="Chromosome I"/>
</dbReference>
<dbReference type="InterPro" id="IPR037424">
    <property type="entry name" value="NocR_PBP2"/>
</dbReference>
<dbReference type="InterPro" id="IPR036388">
    <property type="entry name" value="WH-like_DNA-bd_sf"/>
</dbReference>
<dbReference type="GO" id="GO:0010628">
    <property type="term" value="P:positive regulation of gene expression"/>
    <property type="evidence" value="ECO:0007669"/>
    <property type="project" value="TreeGrafter"/>
</dbReference>
<dbReference type="PATRIC" id="fig|326442.8.peg.407"/>
<evidence type="ECO:0000256" key="4">
    <source>
        <dbReference type="ARBA" id="ARBA00023163"/>
    </source>
</evidence>
<keyword evidence="3" id="KW-0238">DNA-binding</keyword>
<dbReference type="BioCyc" id="PHAL326442:PSHA_RS02090-MONOMER"/>